<comment type="subcellular location">
    <subcellularLocation>
        <location evidence="1 9">Nucleus</location>
    </subcellularLocation>
</comment>
<evidence type="ECO:0000256" key="8">
    <source>
        <dbReference type="ARBA" id="ARBA00023242"/>
    </source>
</evidence>
<dbReference type="GeneID" id="87815780"/>
<evidence type="ECO:0000256" key="4">
    <source>
        <dbReference type="ARBA" id="ARBA00022853"/>
    </source>
</evidence>
<comment type="similarity">
    <text evidence="2 9">Belongs to the EAF6 family.</text>
</comment>
<feature type="region of interest" description="Disordered" evidence="11">
    <location>
        <begin position="1"/>
        <end position="29"/>
    </location>
</feature>
<evidence type="ECO:0000256" key="1">
    <source>
        <dbReference type="ARBA" id="ARBA00004123"/>
    </source>
</evidence>
<dbReference type="PANTHER" id="PTHR13476">
    <property type="entry name" value="CHROMATIN MODIFICATION-RELATED PROTEIN MEAF6"/>
    <property type="match status" value="1"/>
</dbReference>
<dbReference type="EMBL" id="MU853555">
    <property type="protein sequence ID" value="KAK4147912.1"/>
    <property type="molecule type" value="Genomic_DNA"/>
</dbReference>
<dbReference type="AlphaFoldDB" id="A0AAN6VAU3"/>
<feature type="compositionally biased region" description="Low complexity" evidence="11">
    <location>
        <begin position="1"/>
        <end position="13"/>
    </location>
</feature>
<keyword evidence="8 9" id="KW-0539">Nucleus</keyword>
<dbReference type="Pfam" id="PF09340">
    <property type="entry name" value="NuA4"/>
    <property type="match status" value="1"/>
</dbReference>
<dbReference type="GO" id="GO:0035267">
    <property type="term" value="C:NuA4 histone acetyltransferase complex"/>
    <property type="evidence" value="ECO:0007669"/>
    <property type="project" value="UniProtKB-UniRule"/>
</dbReference>
<evidence type="ECO:0000256" key="9">
    <source>
        <dbReference type="RuleBase" id="RU368022"/>
    </source>
</evidence>
<comment type="subunit">
    <text evidence="9">Component of the NuA4 histone acetyltransferase complex.</text>
</comment>
<dbReference type="GO" id="GO:0006325">
    <property type="term" value="P:chromatin organization"/>
    <property type="evidence" value="ECO:0007669"/>
    <property type="project" value="UniProtKB-KW"/>
</dbReference>
<dbReference type="GO" id="GO:0006281">
    <property type="term" value="P:DNA repair"/>
    <property type="evidence" value="ECO:0007669"/>
    <property type="project" value="UniProtKB-UniRule"/>
</dbReference>
<feature type="compositionally biased region" description="Low complexity" evidence="11">
    <location>
        <begin position="145"/>
        <end position="154"/>
    </location>
</feature>
<keyword evidence="5 9" id="KW-0805">Transcription regulation</keyword>
<evidence type="ECO:0000256" key="10">
    <source>
        <dbReference type="SAM" id="Coils"/>
    </source>
</evidence>
<reference evidence="12" key="2">
    <citation type="submission" date="2023-05" db="EMBL/GenBank/DDBJ databases">
        <authorList>
            <consortium name="Lawrence Berkeley National Laboratory"/>
            <person name="Steindorff A."/>
            <person name="Hensen N."/>
            <person name="Bonometti L."/>
            <person name="Westerberg I."/>
            <person name="Brannstrom I.O."/>
            <person name="Guillou S."/>
            <person name="Cros-Aarteil S."/>
            <person name="Calhoun S."/>
            <person name="Haridas S."/>
            <person name="Kuo A."/>
            <person name="Mondo S."/>
            <person name="Pangilinan J."/>
            <person name="Riley R."/>
            <person name="Labutti K."/>
            <person name="Andreopoulos B."/>
            <person name="Lipzen A."/>
            <person name="Chen C."/>
            <person name="Yanf M."/>
            <person name="Daum C."/>
            <person name="Ng V."/>
            <person name="Clum A."/>
            <person name="Ohm R."/>
            <person name="Martin F."/>
            <person name="Silar P."/>
            <person name="Natvig D."/>
            <person name="Lalanne C."/>
            <person name="Gautier V."/>
            <person name="Ament-Velasquez S.L."/>
            <person name="Kruys A."/>
            <person name="Hutchinson M.I."/>
            <person name="Powell A.J."/>
            <person name="Barry K."/>
            <person name="Miller A.N."/>
            <person name="Grigoriev I.V."/>
            <person name="Debuchy R."/>
            <person name="Gladieux P."/>
            <person name="Thoren M.H."/>
            <person name="Johannesson H."/>
        </authorList>
    </citation>
    <scope>NUCLEOTIDE SEQUENCE</scope>
    <source>
        <strain evidence="12">CBS 141.50</strain>
    </source>
</reference>
<feature type="region of interest" description="Disordered" evidence="11">
    <location>
        <begin position="93"/>
        <end position="207"/>
    </location>
</feature>
<comment type="function">
    <text evidence="9">Component of the NuA4 histone acetyltransferase complex which is involved in transcriptional activation of selected genes principally by acetylation of nucleosomal histone H4 and H2A. The NuA4 complex is also involved in DNA repair.</text>
</comment>
<feature type="compositionally biased region" description="Polar residues" evidence="11">
    <location>
        <begin position="101"/>
        <end position="113"/>
    </location>
</feature>
<keyword evidence="7 9" id="KW-0804">Transcription</keyword>
<sequence length="207" mass="20980">MADNNGAGSSNNAKLGVTNDTTSSSAAGIPYYEKQRVRLKDLIAKRRALEKKLANAEELIVEKESEYLEATPSGNIVIGFDNYVKGASAAAAQKRKAGQADQNRVFSRSSISYNPAAAAGTDAQTPGSTPAPTPMSSTFGGRDGPSGAPTPTSATGGGGGGGRSNAHKKKKSTAAAAAAAAAAAGNEDSETDGRDTKRARTSFGARK</sequence>
<evidence type="ECO:0000256" key="3">
    <source>
        <dbReference type="ARBA" id="ARBA00018504"/>
    </source>
</evidence>
<evidence type="ECO:0000256" key="7">
    <source>
        <dbReference type="ARBA" id="ARBA00023163"/>
    </source>
</evidence>
<evidence type="ECO:0000313" key="12">
    <source>
        <dbReference type="EMBL" id="KAK4147912.1"/>
    </source>
</evidence>
<keyword evidence="9" id="KW-0234">DNA repair</keyword>
<comment type="caution">
    <text evidence="12">The sequence shown here is derived from an EMBL/GenBank/DDBJ whole genome shotgun (WGS) entry which is preliminary data.</text>
</comment>
<evidence type="ECO:0000256" key="5">
    <source>
        <dbReference type="ARBA" id="ARBA00023015"/>
    </source>
</evidence>
<accession>A0AAN6VAU3</accession>
<organism evidence="12 13">
    <name type="scientific">Dichotomopilus funicola</name>
    <dbReference type="NCBI Taxonomy" id="1934379"/>
    <lineage>
        <taxon>Eukaryota</taxon>
        <taxon>Fungi</taxon>
        <taxon>Dikarya</taxon>
        <taxon>Ascomycota</taxon>
        <taxon>Pezizomycotina</taxon>
        <taxon>Sordariomycetes</taxon>
        <taxon>Sordariomycetidae</taxon>
        <taxon>Sordariales</taxon>
        <taxon>Chaetomiaceae</taxon>
        <taxon>Dichotomopilus</taxon>
    </lineage>
</organism>
<keyword evidence="6 10" id="KW-0175">Coiled coil</keyword>
<reference evidence="12" key="1">
    <citation type="journal article" date="2023" name="Mol. Phylogenet. Evol.">
        <title>Genome-scale phylogeny and comparative genomics of the fungal order Sordariales.</title>
        <authorList>
            <person name="Hensen N."/>
            <person name="Bonometti L."/>
            <person name="Westerberg I."/>
            <person name="Brannstrom I.O."/>
            <person name="Guillou S."/>
            <person name="Cros-Aarteil S."/>
            <person name="Calhoun S."/>
            <person name="Haridas S."/>
            <person name="Kuo A."/>
            <person name="Mondo S."/>
            <person name="Pangilinan J."/>
            <person name="Riley R."/>
            <person name="LaButti K."/>
            <person name="Andreopoulos B."/>
            <person name="Lipzen A."/>
            <person name="Chen C."/>
            <person name="Yan M."/>
            <person name="Daum C."/>
            <person name="Ng V."/>
            <person name="Clum A."/>
            <person name="Steindorff A."/>
            <person name="Ohm R.A."/>
            <person name="Martin F."/>
            <person name="Silar P."/>
            <person name="Natvig D.O."/>
            <person name="Lalanne C."/>
            <person name="Gautier V."/>
            <person name="Ament-Velasquez S.L."/>
            <person name="Kruys A."/>
            <person name="Hutchinson M.I."/>
            <person name="Powell A.J."/>
            <person name="Barry K."/>
            <person name="Miller A.N."/>
            <person name="Grigoriev I.V."/>
            <person name="Debuchy R."/>
            <person name="Gladieux P."/>
            <person name="Hiltunen Thoren M."/>
            <person name="Johannesson H."/>
        </authorList>
    </citation>
    <scope>NUCLEOTIDE SEQUENCE</scope>
    <source>
        <strain evidence="12">CBS 141.50</strain>
    </source>
</reference>
<evidence type="ECO:0000256" key="11">
    <source>
        <dbReference type="SAM" id="MobiDB-lite"/>
    </source>
</evidence>
<evidence type="ECO:0000256" key="2">
    <source>
        <dbReference type="ARBA" id="ARBA00010916"/>
    </source>
</evidence>
<dbReference type="InterPro" id="IPR015418">
    <property type="entry name" value="Eaf6"/>
</dbReference>
<feature type="compositionally biased region" description="Low complexity" evidence="11">
    <location>
        <begin position="174"/>
        <end position="184"/>
    </location>
</feature>
<keyword evidence="13" id="KW-1185">Reference proteome</keyword>
<name>A0AAN6VAU3_9PEZI</name>
<protein>
    <recommendedName>
        <fullName evidence="3 9">Chromatin modification-related protein EAF6</fullName>
    </recommendedName>
</protein>
<dbReference type="Proteomes" id="UP001302676">
    <property type="component" value="Unassembled WGS sequence"/>
</dbReference>
<feature type="compositionally biased region" description="Polar residues" evidence="11">
    <location>
        <begin position="122"/>
        <end position="139"/>
    </location>
</feature>
<feature type="coiled-coil region" evidence="10">
    <location>
        <begin position="32"/>
        <end position="66"/>
    </location>
</feature>
<dbReference type="RefSeq" id="XP_062641283.1">
    <property type="nucleotide sequence ID" value="XM_062779167.1"/>
</dbReference>
<keyword evidence="4 9" id="KW-0156">Chromatin regulator</keyword>
<evidence type="ECO:0000256" key="6">
    <source>
        <dbReference type="ARBA" id="ARBA00023054"/>
    </source>
</evidence>
<dbReference type="GO" id="GO:0005634">
    <property type="term" value="C:nucleus"/>
    <property type="evidence" value="ECO:0007669"/>
    <property type="project" value="UniProtKB-SubCell"/>
</dbReference>
<evidence type="ECO:0000313" key="13">
    <source>
        <dbReference type="Proteomes" id="UP001302676"/>
    </source>
</evidence>
<gene>
    <name evidence="12" type="ORF">C8A04DRAFT_24474</name>
</gene>
<proteinExistence type="inferred from homology"/>
<keyword evidence="9" id="KW-0227">DNA damage</keyword>